<evidence type="ECO:0000313" key="1">
    <source>
        <dbReference type="EMBL" id="TQK99019.1"/>
    </source>
</evidence>
<evidence type="ECO:0000313" key="2">
    <source>
        <dbReference type="Proteomes" id="UP000318103"/>
    </source>
</evidence>
<organism evidence="1 2">
    <name type="scientific">Streptomyces puniciscabiei</name>
    <dbReference type="NCBI Taxonomy" id="164348"/>
    <lineage>
        <taxon>Bacteria</taxon>
        <taxon>Bacillati</taxon>
        <taxon>Actinomycetota</taxon>
        <taxon>Actinomycetes</taxon>
        <taxon>Kitasatosporales</taxon>
        <taxon>Streptomycetaceae</taxon>
        <taxon>Streptomyces</taxon>
    </lineage>
</organism>
<dbReference type="InterPro" id="IPR036390">
    <property type="entry name" value="WH_DNA-bd_sf"/>
</dbReference>
<comment type="caution">
    <text evidence="1">The sequence shown here is derived from an EMBL/GenBank/DDBJ whole genome shotgun (WGS) entry which is preliminary data.</text>
</comment>
<dbReference type="Proteomes" id="UP000318103">
    <property type="component" value="Unassembled WGS sequence"/>
</dbReference>
<keyword evidence="2" id="KW-1185">Reference proteome</keyword>
<dbReference type="AlphaFoldDB" id="A0A542UIX2"/>
<protein>
    <submittedName>
        <fullName evidence="1">Uncharacterized protein</fullName>
    </submittedName>
</protein>
<dbReference type="InterPro" id="IPR036388">
    <property type="entry name" value="WH-like_DNA-bd_sf"/>
</dbReference>
<sequence length="161" mass="17353">MSTSFSTADVRRFCAQLSSPGLVRLITEIDDNGPIPPRGLARTLADLTEHHLRQATDVARAFGLVRIRPGAGLALTTSGAELADVYDAIARWARRHAYPEPVADFTGRIQHTLALLADTPAADHLLSDQALADLAGPRDLLGQWLHDHAQAARLAEHELAA</sequence>
<accession>A0A542UIX2</accession>
<dbReference type="OrthoDB" id="4263686at2"/>
<dbReference type="EMBL" id="VFNX01000001">
    <property type="protein sequence ID" value="TQK99019.1"/>
    <property type="molecule type" value="Genomic_DNA"/>
</dbReference>
<dbReference type="Gene3D" id="1.10.10.10">
    <property type="entry name" value="Winged helix-like DNA-binding domain superfamily/Winged helix DNA-binding domain"/>
    <property type="match status" value="1"/>
</dbReference>
<gene>
    <name evidence="1" type="ORF">FB563_4072</name>
</gene>
<name>A0A542UIX2_9ACTN</name>
<dbReference type="SUPFAM" id="SSF46785">
    <property type="entry name" value="Winged helix' DNA-binding domain"/>
    <property type="match status" value="1"/>
</dbReference>
<proteinExistence type="predicted"/>
<dbReference type="RefSeq" id="WP_055706157.1">
    <property type="nucleotide sequence ID" value="NZ_JBPJFI010000001.1"/>
</dbReference>
<reference evidence="1 2" key="1">
    <citation type="submission" date="2019-06" db="EMBL/GenBank/DDBJ databases">
        <title>Sequencing the genomes of 1000 actinobacteria strains.</title>
        <authorList>
            <person name="Klenk H.-P."/>
        </authorList>
    </citation>
    <scope>NUCLEOTIDE SEQUENCE [LARGE SCALE GENOMIC DNA]</scope>
    <source>
        <strain evidence="1 2">DSM 41929</strain>
    </source>
</reference>